<reference evidence="12 13" key="1">
    <citation type="submission" date="2019-10" db="EMBL/GenBank/DDBJ databases">
        <title>Assembly and Annotation for the nematode Trichostrongylus colubriformis.</title>
        <authorList>
            <person name="Martin J."/>
        </authorList>
    </citation>
    <scope>NUCLEOTIDE SEQUENCE [LARGE SCALE GENOMIC DNA]</scope>
    <source>
        <strain evidence="12">G859</strain>
        <tissue evidence="12">Whole worm</tissue>
    </source>
</reference>
<organism evidence="12 13">
    <name type="scientific">Trichostrongylus colubriformis</name>
    <name type="common">Black scour worm</name>
    <dbReference type="NCBI Taxonomy" id="6319"/>
    <lineage>
        <taxon>Eukaryota</taxon>
        <taxon>Metazoa</taxon>
        <taxon>Ecdysozoa</taxon>
        <taxon>Nematoda</taxon>
        <taxon>Chromadorea</taxon>
        <taxon>Rhabditida</taxon>
        <taxon>Rhabditina</taxon>
        <taxon>Rhabditomorpha</taxon>
        <taxon>Strongyloidea</taxon>
        <taxon>Trichostrongylidae</taxon>
        <taxon>Trichostrongylus</taxon>
    </lineage>
</organism>
<keyword evidence="5 10" id="KW-0106">Calcium</keyword>
<evidence type="ECO:0000256" key="3">
    <source>
        <dbReference type="ARBA" id="ARBA00022692"/>
    </source>
</evidence>
<evidence type="ECO:0000256" key="2">
    <source>
        <dbReference type="ARBA" id="ARBA00022536"/>
    </source>
</evidence>
<feature type="domain" description="Cadherin" evidence="11">
    <location>
        <begin position="234"/>
        <end position="335"/>
    </location>
</feature>
<feature type="non-terminal residue" evidence="12">
    <location>
        <position position="339"/>
    </location>
</feature>
<keyword evidence="4" id="KW-0677">Repeat</keyword>
<dbReference type="PROSITE" id="PS50268">
    <property type="entry name" value="CADHERIN_2"/>
    <property type="match status" value="3"/>
</dbReference>
<protein>
    <submittedName>
        <fullName evidence="12">Cadherin domain protein</fullName>
    </submittedName>
</protein>
<evidence type="ECO:0000256" key="8">
    <source>
        <dbReference type="ARBA" id="ARBA00023136"/>
    </source>
</evidence>
<keyword evidence="8" id="KW-0472">Membrane</keyword>
<dbReference type="FunFam" id="2.60.40.60:FF:000020">
    <property type="entry name" value="Dachsous cadherin-related 1b"/>
    <property type="match status" value="1"/>
</dbReference>
<accession>A0AAN8FTP8</accession>
<dbReference type="CDD" id="cd11304">
    <property type="entry name" value="Cadherin_repeat"/>
    <property type="match status" value="3"/>
</dbReference>
<evidence type="ECO:0000256" key="7">
    <source>
        <dbReference type="ARBA" id="ARBA00022989"/>
    </source>
</evidence>
<dbReference type="InterPro" id="IPR002126">
    <property type="entry name" value="Cadherin-like_dom"/>
</dbReference>
<dbReference type="GO" id="GO:0005509">
    <property type="term" value="F:calcium ion binding"/>
    <property type="evidence" value="ECO:0007669"/>
    <property type="project" value="UniProtKB-UniRule"/>
</dbReference>
<proteinExistence type="predicted"/>
<evidence type="ECO:0000256" key="4">
    <source>
        <dbReference type="ARBA" id="ARBA00022737"/>
    </source>
</evidence>
<dbReference type="AlphaFoldDB" id="A0AAN8FTP8"/>
<name>A0AAN8FTP8_TRICO</name>
<keyword evidence="6" id="KW-0130">Cell adhesion</keyword>
<dbReference type="SMART" id="SM00112">
    <property type="entry name" value="CA"/>
    <property type="match status" value="3"/>
</dbReference>
<dbReference type="PRINTS" id="PR00205">
    <property type="entry name" value="CADHERIN"/>
</dbReference>
<keyword evidence="9" id="KW-0325">Glycoprotein</keyword>
<comment type="caution">
    <text evidence="12">The sequence shown here is derived from an EMBL/GenBank/DDBJ whole genome shotgun (WGS) entry which is preliminary data.</text>
</comment>
<comment type="subcellular location">
    <subcellularLocation>
        <location evidence="1">Membrane</location>
    </subcellularLocation>
</comment>
<dbReference type="InterPro" id="IPR015919">
    <property type="entry name" value="Cadherin-like_sf"/>
</dbReference>
<keyword evidence="7" id="KW-1133">Transmembrane helix</keyword>
<feature type="domain" description="Cadherin" evidence="11">
    <location>
        <begin position="123"/>
        <end position="233"/>
    </location>
</feature>
<sequence>MSFGLFLHSRLIGVNDNGPRFEHLVYRVNVSESTIVDTKLLTVKAVDPDGDNGVISYAVSGKDSSVVHMDSATGILSLAQPLDFEKCQRYEMSLIAADDSQLAGESKLVLTVEDVNDEPPRFSTPFAAAVVSDTASAGQFIAIMSVTDDDTVSSIKGDHRLLYSIIEGDETLFSVAEHSGEVSLLRAIDADDALNDGGQKILNVSVSDGLFTAYGQLTVSIAVSGRRQAPPRFDQSQYVIDVRENNILTNKTSILMVQARDGVPPLHYSIGSGDNRQRPVRIEKLTGRIHPKIVFNYHHQHMYKVPMVVEDALGRKAFSTLTVNVVDENDSAPTFVVGK</sequence>
<evidence type="ECO:0000256" key="5">
    <source>
        <dbReference type="ARBA" id="ARBA00022837"/>
    </source>
</evidence>
<evidence type="ECO:0000256" key="9">
    <source>
        <dbReference type="ARBA" id="ARBA00023180"/>
    </source>
</evidence>
<evidence type="ECO:0000313" key="13">
    <source>
        <dbReference type="Proteomes" id="UP001331761"/>
    </source>
</evidence>
<dbReference type="Proteomes" id="UP001331761">
    <property type="component" value="Unassembled WGS sequence"/>
</dbReference>
<feature type="domain" description="Cadherin" evidence="11">
    <location>
        <begin position="22"/>
        <end position="122"/>
    </location>
</feature>
<evidence type="ECO:0000256" key="1">
    <source>
        <dbReference type="ARBA" id="ARBA00004370"/>
    </source>
</evidence>
<dbReference type="GO" id="GO:0007411">
    <property type="term" value="P:axon guidance"/>
    <property type="evidence" value="ECO:0007669"/>
    <property type="project" value="UniProtKB-ARBA"/>
</dbReference>
<evidence type="ECO:0000259" key="11">
    <source>
        <dbReference type="PROSITE" id="PS50268"/>
    </source>
</evidence>
<dbReference type="PANTHER" id="PTHR24026">
    <property type="entry name" value="FAT ATYPICAL CADHERIN-RELATED"/>
    <property type="match status" value="1"/>
</dbReference>
<dbReference type="Pfam" id="PF00028">
    <property type="entry name" value="Cadherin"/>
    <property type="match status" value="1"/>
</dbReference>
<keyword evidence="2" id="KW-0245">EGF-like domain</keyword>
<keyword evidence="3" id="KW-0812">Transmembrane</keyword>
<gene>
    <name evidence="12" type="ORF">GCK32_015144</name>
</gene>
<evidence type="ECO:0000313" key="12">
    <source>
        <dbReference type="EMBL" id="KAK5976570.1"/>
    </source>
</evidence>
<evidence type="ECO:0000256" key="6">
    <source>
        <dbReference type="ARBA" id="ARBA00022889"/>
    </source>
</evidence>
<dbReference type="EMBL" id="WIXE01011664">
    <property type="protein sequence ID" value="KAK5976570.1"/>
    <property type="molecule type" value="Genomic_DNA"/>
</dbReference>
<dbReference type="SUPFAM" id="SSF49313">
    <property type="entry name" value="Cadherin-like"/>
    <property type="match status" value="3"/>
</dbReference>
<evidence type="ECO:0000256" key="10">
    <source>
        <dbReference type="PROSITE-ProRule" id="PRU00043"/>
    </source>
</evidence>
<dbReference type="PANTHER" id="PTHR24026:SF136">
    <property type="entry name" value="PROTOCADHERIN-23"/>
    <property type="match status" value="1"/>
</dbReference>
<keyword evidence="13" id="KW-1185">Reference proteome</keyword>
<dbReference type="GO" id="GO:0005886">
    <property type="term" value="C:plasma membrane"/>
    <property type="evidence" value="ECO:0007669"/>
    <property type="project" value="UniProtKB-SubCell"/>
</dbReference>
<dbReference type="GO" id="GO:0007156">
    <property type="term" value="P:homophilic cell adhesion via plasma membrane adhesion molecules"/>
    <property type="evidence" value="ECO:0007669"/>
    <property type="project" value="InterPro"/>
</dbReference>
<dbReference type="Gene3D" id="2.60.40.60">
    <property type="entry name" value="Cadherins"/>
    <property type="match status" value="3"/>
</dbReference>